<dbReference type="Gene3D" id="1.10.579.10">
    <property type="entry name" value="DNA Cyclobutane Dipyrimidine Photolyase, subunit A, domain 3"/>
    <property type="match status" value="1"/>
</dbReference>
<dbReference type="PANTHER" id="PTHR11455">
    <property type="entry name" value="CRYPTOCHROME"/>
    <property type="match status" value="1"/>
</dbReference>
<comment type="cofactor">
    <cofactor evidence="4">
        <name>FAD</name>
        <dbReference type="ChEBI" id="CHEBI:57692"/>
    </cofactor>
    <text evidence="4">Binds 1 FAD per subunit.</text>
</comment>
<dbReference type="PANTHER" id="PTHR11455:SF22">
    <property type="entry name" value="CRYPTOCHROME DASH"/>
    <property type="match status" value="1"/>
</dbReference>
<dbReference type="Pfam" id="PF00875">
    <property type="entry name" value="DNA_photolyase"/>
    <property type="match status" value="1"/>
</dbReference>
<evidence type="ECO:0000256" key="3">
    <source>
        <dbReference type="ARBA" id="ARBA00022827"/>
    </source>
</evidence>
<feature type="domain" description="Photolyase/cryptochrome alpha/beta" evidence="6">
    <location>
        <begin position="225"/>
        <end position="376"/>
    </location>
</feature>
<dbReference type="InterPro" id="IPR036155">
    <property type="entry name" value="Crypto/Photolyase_N_sf"/>
</dbReference>
<organism evidence="7 8">
    <name type="scientific">Trypanosoma cruzi</name>
    <dbReference type="NCBI Taxonomy" id="5693"/>
    <lineage>
        <taxon>Eukaryota</taxon>
        <taxon>Discoba</taxon>
        <taxon>Euglenozoa</taxon>
        <taxon>Kinetoplastea</taxon>
        <taxon>Metakinetoplastina</taxon>
        <taxon>Trypanosomatida</taxon>
        <taxon>Trypanosomatidae</taxon>
        <taxon>Trypanosoma</taxon>
        <taxon>Schizotrypanum</taxon>
    </lineage>
</organism>
<dbReference type="InterPro" id="IPR036134">
    <property type="entry name" value="Crypto/Photolyase_FAD-like_sf"/>
</dbReference>
<accession>A0A7J6Y2W4</accession>
<dbReference type="SUPFAM" id="SSF52425">
    <property type="entry name" value="Cryptochrome/photolyase, N-terminal domain"/>
    <property type="match status" value="1"/>
</dbReference>
<evidence type="ECO:0000256" key="5">
    <source>
        <dbReference type="SAM" id="MobiDB-lite"/>
    </source>
</evidence>
<dbReference type="InterPro" id="IPR005101">
    <property type="entry name" value="Cryptochr/Photolyase_FAD-bd"/>
</dbReference>
<dbReference type="PROSITE" id="PS51645">
    <property type="entry name" value="PHR_CRY_ALPHA_BETA"/>
    <property type="match status" value="1"/>
</dbReference>
<dbReference type="GO" id="GO:0003677">
    <property type="term" value="F:DNA binding"/>
    <property type="evidence" value="ECO:0007669"/>
    <property type="project" value="TreeGrafter"/>
</dbReference>
<reference evidence="7 8" key="1">
    <citation type="journal article" date="2019" name="Genome Biol. Evol.">
        <title>Nanopore Sequencing Significantly Improves Genome Assembly of the Protozoan Parasite Trypanosoma cruzi.</title>
        <authorList>
            <person name="Diaz-Viraque F."/>
            <person name="Pita S."/>
            <person name="Greif G."/>
            <person name="de Souza R.C.M."/>
            <person name="Iraola G."/>
            <person name="Robello C."/>
        </authorList>
    </citation>
    <scope>NUCLEOTIDE SEQUENCE [LARGE SCALE GENOMIC DNA]</scope>
    <source>
        <strain evidence="7 8">Berenice</strain>
    </source>
</reference>
<comment type="caution">
    <text evidence="7">The sequence shown here is derived from an EMBL/GenBank/DDBJ whole genome shotgun (WGS) entry which is preliminary data.</text>
</comment>
<name>A0A7J6Y2W4_TRYCR</name>
<dbReference type="Pfam" id="PF03441">
    <property type="entry name" value="FAD_binding_7"/>
    <property type="match status" value="1"/>
</dbReference>
<evidence type="ECO:0000259" key="6">
    <source>
        <dbReference type="PROSITE" id="PS51645"/>
    </source>
</evidence>
<dbReference type="Gene3D" id="3.40.50.620">
    <property type="entry name" value="HUPs"/>
    <property type="match status" value="1"/>
</dbReference>
<keyword evidence="3 4" id="KW-0274">FAD</keyword>
<feature type="binding site" evidence="4">
    <location>
        <begin position="688"/>
        <end position="690"/>
    </location>
    <ligand>
        <name>FAD</name>
        <dbReference type="ChEBI" id="CHEBI:57692"/>
    </ligand>
</feature>
<protein>
    <recommendedName>
        <fullName evidence="6">Photolyase/cryptochrome alpha/beta domain-containing protein</fullName>
    </recommendedName>
</protein>
<dbReference type="Gene3D" id="1.25.40.80">
    <property type="match status" value="1"/>
</dbReference>
<feature type="compositionally biased region" description="Polar residues" evidence="5">
    <location>
        <begin position="859"/>
        <end position="876"/>
    </location>
</feature>
<dbReference type="InterPro" id="IPR002081">
    <property type="entry name" value="Cryptochrome/DNA_photolyase_1"/>
</dbReference>
<dbReference type="VEuPathDB" id="TriTrypDB:ECC02_006083"/>
<sequence>MFCRPRPMHMSVGGRIPRRTVAAAFSVGFSGTTTATTTTAHRRCYRTDFFSSEAAEGRAATRAFSPPPVPPPAPPAPPIDAATLAAMLDDVSPEVAAGHQEEVVAMKAPSASSARGKNASATSKDFLSDIVADTQELNTVVAEEAIEEECAILLQPERPEMESQYECGLSKTEEVATETPASASWVTKMNSSCSYLSRQDALYLAAPTPLDARMPVVSTPASSLCVMVVFAANDMRVHDNYTLALAAVRAEAAGGLPVIAVAVIDYRTFAQPSAVGGYFRQSPMRARFFLESLAKLRATVEEELHVPLLIRCGRPEEHVPRLAVECGATDVFMTTQYAPHEKNVHDTIVESIKRRKWVSRDVASGLKLKTHDAAVSHPYGNCDGDREAVTAAVSPVPHSVWQTTLVHIDDLPVPVAAMAEGERWYHDDVTLASIRPTAPYDRYIARISSLPTRHELLPTAAERSGLAHPPLYRGSIPTLDQLGYGNQEAFAVEEVIATQSSHPPGEHAAIERVEDWLAGGGVTSLLRHGREHRTNVKMYSQRLSRVSPYLSNGSLSPRRFYEMLRRYATENLRDNFVQMQYREALLRLSRRDYWHWMGLRYGPLLFFPYGPRPEQTDNIPDWRHDEKIVQKWCAGLTGVPFADAAMRELLTTGFVAHEGRQALAWLLTRGYGQDWRLGAEWLERCSLDYDPFLCYGNFAYFSELILDDFGEPVRSVHWLAHHHDQTGIYVKKWLPLLSKIPPVYIHRPHVLTPRMQAMHGVRLGKTYPYPLKLWDGAQYMLGSDELTTYFDDSSAWHRKTKSGAGGPGHAEALRHGKAIMKVREWNAAILPEEVAQRPWAHHLPASAFESSEDEVETLQMRQRNQNQPTRHGQLSF</sequence>
<dbReference type="VEuPathDB" id="TriTrypDB:BCY84_01331"/>
<dbReference type="InterPro" id="IPR006050">
    <property type="entry name" value="DNA_photolyase_N"/>
</dbReference>
<comment type="similarity">
    <text evidence="1">Belongs to the DNA photolyase class-1 family.</text>
</comment>
<dbReference type="SUPFAM" id="SSF48173">
    <property type="entry name" value="Cryptochrome/photolyase FAD-binding domain"/>
    <property type="match status" value="1"/>
</dbReference>
<dbReference type="GO" id="GO:0071949">
    <property type="term" value="F:FAD binding"/>
    <property type="evidence" value="ECO:0007669"/>
    <property type="project" value="TreeGrafter"/>
</dbReference>
<evidence type="ECO:0000256" key="2">
    <source>
        <dbReference type="ARBA" id="ARBA00022630"/>
    </source>
</evidence>
<keyword evidence="2 4" id="KW-0285">Flavoprotein</keyword>
<evidence type="ECO:0000256" key="4">
    <source>
        <dbReference type="PIRSR" id="PIRSR602081-1"/>
    </source>
</evidence>
<evidence type="ECO:0000256" key="1">
    <source>
        <dbReference type="ARBA" id="ARBA00005862"/>
    </source>
</evidence>
<dbReference type="GO" id="GO:0003904">
    <property type="term" value="F:deoxyribodipyrimidine photo-lyase activity"/>
    <property type="evidence" value="ECO:0007669"/>
    <property type="project" value="TreeGrafter"/>
</dbReference>
<dbReference type="EMBL" id="JABDHM010000044">
    <property type="protein sequence ID" value="KAF5220923.1"/>
    <property type="molecule type" value="Genomic_DNA"/>
</dbReference>
<gene>
    <name evidence="7" type="ORF">ECC02_006083</name>
</gene>
<proteinExistence type="inferred from homology"/>
<evidence type="ECO:0000313" key="8">
    <source>
        <dbReference type="Proteomes" id="UP000583944"/>
    </source>
</evidence>
<dbReference type="GO" id="GO:0000719">
    <property type="term" value="P:photoreactive repair"/>
    <property type="evidence" value="ECO:0007669"/>
    <property type="project" value="TreeGrafter"/>
</dbReference>
<dbReference type="AlphaFoldDB" id="A0A7J6Y2W4"/>
<dbReference type="Proteomes" id="UP000583944">
    <property type="component" value="Unassembled WGS sequence"/>
</dbReference>
<feature type="region of interest" description="Disordered" evidence="5">
    <location>
        <begin position="845"/>
        <end position="876"/>
    </location>
</feature>
<feature type="binding site" evidence="4">
    <location>
        <position position="581"/>
    </location>
    <ligand>
        <name>FAD</name>
        <dbReference type="ChEBI" id="CHEBI:57692"/>
    </ligand>
</feature>
<evidence type="ECO:0000313" key="7">
    <source>
        <dbReference type="EMBL" id="KAF5220923.1"/>
    </source>
</evidence>
<dbReference type="InterPro" id="IPR014729">
    <property type="entry name" value="Rossmann-like_a/b/a_fold"/>
</dbReference>